<evidence type="ECO:0000256" key="1">
    <source>
        <dbReference type="SAM" id="Phobius"/>
    </source>
</evidence>
<dbReference type="AlphaFoldDB" id="E0IGH3"/>
<proteinExistence type="predicted"/>
<feature type="transmembrane region" description="Helical" evidence="1">
    <location>
        <begin position="21"/>
        <end position="42"/>
    </location>
</feature>
<dbReference type="RefSeq" id="WP_006040744.1">
    <property type="nucleotide sequence ID" value="NZ_AEDD01000018.1"/>
</dbReference>
<accession>E0IGH3</accession>
<keyword evidence="1" id="KW-0472">Membrane</keyword>
<dbReference type="Proteomes" id="UP000005387">
    <property type="component" value="Unassembled WGS sequence"/>
</dbReference>
<keyword evidence="1" id="KW-0812">Transmembrane</keyword>
<organism evidence="2 3">
    <name type="scientific">Paenibacillus curdlanolyticus YK9</name>
    <dbReference type="NCBI Taxonomy" id="717606"/>
    <lineage>
        <taxon>Bacteria</taxon>
        <taxon>Bacillati</taxon>
        <taxon>Bacillota</taxon>
        <taxon>Bacilli</taxon>
        <taxon>Bacillales</taxon>
        <taxon>Paenibacillaceae</taxon>
        <taxon>Paenibacillus</taxon>
    </lineage>
</organism>
<dbReference type="EMBL" id="AEDD01000018">
    <property type="protein sequence ID" value="EFM08413.1"/>
    <property type="molecule type" value="Genomic_DNA"/>
</dbReference>
<feature type="transmembrane region" description="Helical" evidence="1">
    <location>
        <begin position="48"/>
        <end position="72"/>
    </location>
</feature>
<feature type="transmembrane region" description="Helical" evidence="1">
    <location>
        <begin position="93"/>
        <end position="119"/>
    </location>
</feature>
<feature type="transmembrane region" description="Helical" evidence="1">
    <location>
        <begin position="237"/>
        <end position="254"/>
    </location>
</feature>
<protein>
    <submittedName>
        <fullName evidence="2">Uncharacterized protein</fullName>
    </submittedName>
</protein>
<dbReference type="eggNOG" id="ENOG5031DDR">
    <property type="taxonomic scope" value="Bacteria"/>
</dbReference>
<feature type="transmembrane region" description="Helical" evidence="1">
    <location>
        <begin position="158"/>
        <end position="179"/>
    </location>
</feature>
<dbReference type="STRING" id="717606.PaecuDRAFT_4766"/>
<evidence type="ECO:0000313" key="3">
    <source>
        <dbReference type="Proteomes" id="UP000005387"/>
    </source>
</evidence>
<name>E0IGH3_9BACL</name>
<reference evidence="2 3" key="1">
    <citation type="submission" date="2010-07" db="EMBL/GenBank/DDBJ databases">
        <title>The draft genome of Paenibacillus curdlanolyticus YK9.</title>
        <authorList>
            <consortium name="US DOE Joint Genome Institute (JGI-PGF)"/>
            <person name="Lucas S."/>
            <person name="Copeland A."/>
            <person name="Lapidus A."/>
            <person name="Cheng J.-F."/>
            <person name="Bruce D."/>
            <person name="Goodwin L."/>
            <person name="Pitluck S."/>
            <person name="Land M.L."/>
            <person name="Hauser L."/>
            <person name="Chang Y.-J."/>
            <person name="Jeffries C."/>
            <person name="Anderson I.J."/>
            <person name="Johnson E."/>
            <person name="Loganathan U."/>
            <person name="Mulhopadhyay B."/>
            <person name="Kyrpides N."/>
            <person name="Woyke T.J."/>
        </authorList>
    </citation>
    <scope>NUCLEOTIDE SEQUENCE [LARGE SCALE GENOMIC DNA]</scope>
    <source>
        <strain evidence="2 3">YK9</strain>
    </source>
</reference>
<keyword evidence="3" id="KW-1185">Reference proteome</keyword>
<evidence type="ECO:0000313" key="2">
    <source>
        <dbReference type="EMBL" id="EFM08413.1"/>
    </source>
</evidence>
<feature type="transmembrane region" description="Helical" evidence="1">
    <location>
        <begin position="191"/>
        <end position="217"/>
    </location>
</feature>
<gene>
    <name evidence="2" type="ORF">PaecuDRAFT_4766</name>
</gene>
<keyword evidence="1" id="KW-1133">Transmembrane helix</keyword>
<sequence>MMKAWLACFGKELRQGSIMMMSQRIVVGIAVAVLGLSIYLAYRHTSGNVAMLWGVIMMGMVIWPACYMLSSLQRERKRAPLWHQLPLAGWQLLLAKYAAGIVEWFVSLAAATGIFAWMYHADRPAGGWLVSSEDNVFNAHDFADWLLGLLDGKGYDVLAVYLIVGIGLSVLAVLFHTIASLLNNRLGKWRWLAALLILAALIYVDGLFGETGVYASIFQWGASYGSGDEAVYVPEMVWGAIELAALFMLSAWLLDRKAEVD</sequence>